<protein>
    <submittedName>
        <fullName evidence="2">Unannotated protein</fullName>
    </submittedName>
</protein>
<gene>
    <name evidence="2" type="ORF">UFOPK2032_01095</name>
</gene>
<dbReference type="GO" id="GO:0015888">
    <property type="term" value="P:thiamine transport"/>
    <property type="evidence" value="ECO:0007669"/>
    <property type="project" value="InterPro"/>
</dbReference>
<dbReference type="GO" id="GO:0030976">
    <property type="term" value="F:thiamine pyrophosphate binding"/>
    <property type="evidence" value="ECO:0007669"/>
    <property type="project" value="TreeGrafter"/>
</dbReference>
<dbReference type="GO" id="GO:0030288">
    <property type="term" value="C:outer membrane-bounded periplasmic space"/>
    <property type="evidence" value="ECO:0007669"/>
    <property type="project" value="TreeGrafter"/>
</dbReference>
<organism evidence="2">
    <name type="scientific">freshwater metagenome</name>
    <dbReference type="NCBI Taxonomy" id="449393"/>
    <lineage>
        <taxon>unclassified sequences</taxon>
        <taxon>metagenomes</taxon>
        <taxon>ecological metagenomes</taxon>
    </lineage>
</organism>
<name>A0A6J6JPZ9_9ZZZZ</name>
<dbReference type="EMBL" id="CAEZVM010000062">
    <property type="protein sequence ID" value="CAB4638424.1"/>
    <property type="molecule type" value="Genomic_DNA"/>
</dbReference>
<sequence length="322" mass="34747">MRKLAAILAISSLLLTGCAPADRQASSTKVVLISHDSFAISDESIAEFEASSGFELEIIRAGDAGSLTNRLVLTKSSPIADVVFGIDSTFRGVADQNGIIQGKLTEVDFADVCFNYDRLWFDVNGITPPSSWRDLTQPEFKDLTVVTNPLTSSPGLAFLATTVSALGESGFEAFWTELRDNGVKVAAGWEEAYFTEFSGSSGSGKFPIVLSYCSSPAAEIRENGQSQTVAFLDEGFRQTEYIGILAGAQNPTGAGALIEFLLAEPFQSTMPELMYVYPVNPDAVIPSEWTKFGPAARTTIGEELDVATNRESWQAKWASIFE</sequence>
<proteinExistence type="predicted"/>
<accession>A0A6J6JPZ9</accession>
<evidence type="ECO:0000256" key="1">
    <source>
        <dbReference type="ARBA" id="ARBA00022729"/>
    </source>
</evidence>
<dbReference type="GO" id="GO:0030975">
    <property type="term" value="F:thiamine binding"/>
    <property type="evidence" value="ECO:0007669"/>
    <property type="project" value="InterPro"/>
</dbReference>
<dbReference type="AlphaFoldDB" id="A0A6J6JPZ9"/>
<dbReference type="Pfam" id="PF13343">
    <property type="entry name" value="SBP_bac_6"/>
    <property type="match status" value="1"/>
</dbReference>
<dbReference type="SUPFAM" id="SSF53850">
    <property type="entry name" value="Periplasmic binding protein-like II"/>
    <property type="match status" value="1"/>
</dbReference>
<dbReference type="NCBIfam" id="TIGR01254">
    <property type="entry name" value="sfuA"/>
    <property type="match status" value="1"/>
</dbReference>
<keyword evidence="1" id="KW-0732">Signal</keyword>
<dbReference type="PANTHER" id="PTHR30006">
    <property type="entry name" value="THIAMINE-BINDING PERIPLASMIC PROTEIN-RELATED"/>
    <property type="match status" value="1"/>
</dbReference>
<dbReference type="Gene3D" id="3.40.190.10">
    <property type="entry name" value="Periplasmic binding protein-like II"/>
    <property type="match status" value="2"/>
</dbReference>
<dbReference type="PANTHER" id="PTHR30006:SF2">
    <property type="entry name" value="ABC TRANSPORTER SUBSTRATE-BINDING PROTEIN"/>
    <property type="match status" value="1"/>
</dbReference>
<dbReference type="InterPro" id="IPR005948">
    <property type="entry name" value="ThiB-like"/>
</dbReference>
<dbReference type="PROSITE" id="PS51257">
    <property type="entry name" value="PROKAR_LIPOPROTEIN"/>
    <property type="match status" value="1"/>
</dbReference>
<reference evidence="2" key="1">
    <citation type="submission" date="2020-05" db="EMBL/GenBank/DDBJ databases">
        <authorList>
            <person name="Chiriac C."/>
            <person name="Salcher M."/>
            <person name="Ghai R."/>
            <person name="Kavagutti S V."/>
        </authorList>
    </citation>
    <scope>NUCLEOTIDE SEQUENCE</scope>
</reference>
<evidence type="ECO:0000313" key="2">
    <source>
        <dbReference type="EMBL" id="CAB4638424.1"/>
    </source>
</evidence>